<keyword evidence="2" id="KW-0238">DNA-binding</keyword>
<dbReference type="InterPro" id="IPR036388">
    <property type="entry name" value="WH-like_DNA-bd_sf"/>
</dbReference>
<dbReference type="InterPro" id="IPR008920">
    <property type="entry name" value="TF_FadR/GntR_C"/>
</dbReference>
<dbReference type="Pfam" id="PF00392">
    <property type="entry name" value="GntR"/>
    <property type="match status" value="1"/>
</dbReference>
<dbReference type="GO" id="GO:0003700">
    <property type="term" value="F:DNA-binding transcription factor activity"/>
    <property type="evidence" value="ECO:0007669"/>
    <property type="project" value="InterPro"/>
</dbReference>
<dbReference type="CDD" id="cd07377">
    <property type="entry name" value="WHTH_GntR"/>
    <property type="match status" value="1"/>
</dbReference>
<evidence type="ECO:0000259" key="4">
    <source>
        <dbReference type="PROSITE" id="PS50949"/>
    </source>
</evidence>
<evidence type="ECO:0000313" key="5">
    <source>
        <dbReference type="EMBL" id="PXY18387.1"/>
    </source>
</evidence>
<dbReference type="AlphaFoldDB" id="A0A318LG81"/>
<keyword evidence="3" id="KW-0804">Transcription</keyword>
<name>A0A318LG81_9PSEU</name>
<dbReference type="PANTHER" id="PTHR43537">
    <property type="entry name" value="TRANSCRIPTIONAL REGULATOR, GNTR FAMILY"/>
    <property type="match status" value="1"/>
</dbReference>
<proteinExistence type="predicted"/>
<gene>
    <name evidence="5" type="ORF">BA062_35295</name>
</gene>
<evidence type="ECO:0000313" key="6">
    <source>
        <dbReference type="Proteomes" id="UP000247892"/>
    </source>
</evidence>
<dbReference type="SMART" id="SM00895">
    <property type="entry name" value="FCD"/>
    <property type="match status" value="1"/>
</dbReference>
<dbReference type="SUPFAM" id="SSF48008">
    <property type="entry name" value="GntR ligand-binding domain-like"/>
    <property type="match status" value="1"/>
</dbReference>
<dbReference type="SUPFAM" id="SSF46785">
    <property type="entry name" value="Winged helix' DNA-binding domain"/>
    <property type="match status" value="1"/>
</dbReference>
<reference evidence="5 6" key="1">
    <citation type="submission" date="2016-07" db="EMBL/GenBank/DDBJ databases">
        <title>Draft genome sequence of Prauserella sp. YIM 121212, isolated from alkaline soil.</title>
        <authorList>
            <person name="Ruckert C."/>
            <person name="Albersmeier A."/>
            <person name="Jiang C.-L."/>
            <person name="Jiang Y."/>
            <person name="Kalinowski J."/>
            <person name="Schneider O."/>
            <person name="Winkler A."/>
            <person name="Zotchev S.B."/>
        </authorList>
    </citation>
    <scope>NUCLEOTIDE SEQUENCE [LARGE SCALE GENOMIC DNA]</scope>
    <source>
        <strain evidence="5 6">YIM 121212</strain>
    </source>
</reference>
<accession>A0A318LG81</accession>
<comment type="caution">
    <text evidence="5">The sequence shown here is derived from an EMBL/GenBank/DDBJ whole genome shotgun (WGS) entry which is preliminary data.</text>
</comment>
<dbReference type="InterPro" id="IPR000524">
    <property type="entry name" value="Tscrpt_reg_HTH_GntR"/>
</dbReference>
<organism evidence="5 6">
    <name type="scientific">Prauserella flavalba</name>
    <dbReference type="NCBI Taxonomy" id="1477506"/>
    <lineage>
        <taxon>Bacteria</taxon>
        <taxon>Bacillati</taxon>
        <taxon>Actinomycetota</taxon>
        <taxon>Actinomycetes</taxon>
        <taxon>Pseudonocardiales</taxon>
        <taxon>Pseudonocardiaceae</taxon>
        <taxon>Prauserella</taxon>
    </lineage>
</organism>
<dbReference type="InterPro" id="IPR036390">
    <property type="entry name" value="WH_DNA-bd_sf"/>
</dbReference>
<protein>
    <recommendedName>
        <fullName evidence="4">HTH gntR-type domain-containing protein</fullName>
    </recommendedName>
</protein>
<dbReference type="PROSITE" id="PS50949">
    <property type="entry name" value="HTH_GNTR"/>
    <property type="match status" value="1"/>
</dbReference>
<dbReference type="PANTHER" id="PTHR43537:SF24">
    <property type="entry name" value="GLUCONATE OPERON TRANSCRIPTIONAL REPRESSOR"/>
    <property type="match status" value="1"/>
</dbReference>
<dbReference type="EMBL" id="MASU01000021">
    <property type="protein sequence ID" value="PXY18387.1"/>
    <property type="molecule type" value="Genomic_DNA"/>
</dbReference>
<dbReference type="Pfam" id="PF07729">
    <property type="entry name" value="FCD"/>
    <property type="match status" value="1"/>
</dbReference>
<dbReference type="PRINTS" id="PR00035">
    <property type="entry name" value="HTHGNTR"/>
</dbReference>
<evidence type="ECO:0000256" key="1">
    <source>
        <dbReference type="ARBA" id="ARBA00023015"/>
    </source>
</evidence>
<dbReference type="SMART" id="SM00345">
    <property type="entry name" value="HTH_GNTR"/>
    <property type="match status" value="1"/>
</dbReference>
<dbReference type="InterPro" id="IPR011711">
    <property type="entry name" value="GntR_C"/>
</dbReference>
<sequence length="219" mass="24247">MHLRSIADDVSLTERVYAELREAMLRGELEAGTLHSVVEISRQLGVSRTPVREALLRFASEGVVSFERSKGVRILEPSVTDVRDLFGLRLLLEVPSAAFAASSDNSEQLDRMREAFTAMEAACVAGDEMAFQQHDTTFHDAILRAAGNAQVAEAVSRARGQAHVRRLSTTRTRPLTEVLAAHREIHDAVLQRDETRASAAVESHLTHTRDILISQIIDR</sequence>
<dbReference type="Gene3D" id="1.10.10.10">
    <property type="entry name" value="Winged helix-like DNA-binding domain superfamily/Winged helix DNA-binding domain"/>
    <property type="match status" value="1"/>
</dbReference>
<evidence type="ECO:0000256" key="3">
    <source>
        <dbReference type="ARBA" id="ARBA00023163"/>
    </source>
</evidence>
<dbReference type="Proteomes" id="UP000247892">
    <property type="component" value="Unassembled WGS sequence"/>
</dbReference>
<keyword evidence="6" id="KW-1185">Reference proteome</keyword>
<evidence type="ECO:0000256" key="2">
    <source>
        <dbReference type="ARBA" id="ARBA00023125"/>
    </source>
</evidence>
<feature type="domain" description="HTH gntR-type" evidence="4">
    <location>
        <begin position="10"/>
        <end position="77"/>
    </location>
</feature>
<keyword evidence="1" id="KW-0805">Transcription regulation</keyword>
<dbReference type="GO" id="GO:0003677">
    <property type="term" value="F:DNA binding"/>
    <property type="evidence" value="ECO:0007669"/>
    <property type="project" value="UniProtKB-KW"/>
</dbReference>
<dbReference type="Gene3D" id="1.20.120.530">
    <property type="entry name" value="GntR ligand-binding domain-like"/>
    <property type="match status" value="1"/>
</dbReference>